<accession>A0A8S1CCT5</accession>
<proteinExistence type="predicted"/>
<evidence type="ECO:0000313" key="1">
    <source>
        <dbReference type="EMBL" id="CAB3363109.1"/>
    </source>
</evidence>
<organism evidence="1 2">
    <name type="scientific">Cloeon dipterum</name>
    <dbReference type="NCBI Taxonomy" id="197152"/>
    <lineage>
        <taxon>Eukaryota</taxon>
        <taxon>Metazoa</taxon>
        <taxon>Ecdysozoa</taxon>
        <taxon>Arthropoda</taxon>
        <taxon>Hexapoda</taxon>
        <taxon>Insecta</taxon>
        <taxon>Pterygota</taxon>
        <taxon>Palaeoptera</taxon>
        <taxon>Ephemeroptera</taxon>
        <taxon>Pisciforma</taxon>
        <taxon>Baetidae</taxon>
        <taxon>Cloeon</taxon>
    </lineage>
</organism>
<dbReference type="EMBL" id="CADEPI010000011">
    <property type="protein sequence ID" value="CAB3363109.1"/>
    <property type="molecule type" value="Genomic_DNA"/>
</dbReference>
<comment type="caution">
    <text evidence="1">The sequence shown here is derived from an EMBL/GenBank/DDBJ whole genome shotgun (WGS) entry which is preliminary data.</text>
</comment>
<dbReference type="AlphaFoldDB" id="A0A8S1CCT5"/>
<protein>
    <submittedName>
        <fullName evidence="1">Uncharacterized protein</fullName>
    </submittedName>
</protein>
<name>A0A8S1CCT5_9INSE</name>
<dbReference type="Proteomes" id="UP000494165">
    <property type="component" value="Unassembled WGS sequence"/>
</dbReference>
<reference evidence="1 2" key="1">
    <citation type="submission" date="2020-04" db="EMBL/GenBank/DDBJ databases">
        <authorList>
            <person name="Alioto T."/>
            <person name="Alioto T."/>
            <person name="Gomez Garrido J."/>
        </authorList>
    </citation>
    <scope>NUCLEOTIDE SEQUENCE [LARGE SCALE GENOMIC DNA]</scope>
</reference>
<keyword evidence="2" id="KW-1185">Reference proteome</keyword>
<gene>
    <name evidence="1" type="ORF">CLODIP_2_CD14857</name>
</gene>
<evidence type="ECO:0000313" key="2">
    <source>
        <dbReference type="Proteomes" id="UP000494165"/>
    </source>
</evidence>
<sequence>MIFFRRKEGANKIGLRRFAPTAAGWATESAAHKLFLLDRLCALSSWTIGSCQISCVSSDQQWWGTTTAFMEIVFSKPG</sequence>